<dbReference type="InterPro" id="IPR051218">
    <property type="entry name" value="Sec_MonoDiacylglyc_Lipase"/>
</dbReference>
<evidence type="ECO:0000256" key="1">
    <source>
        <dbReference type="ARBA" id="ARBA00023157"/>
    </source>
</evidence>
<evidence type="ECO:0000256" key="2">
    <source>
        <dbReference type="ARBA" id="ARBA00043996"/>
    </source>
</evidence>
<dbReference type="Gene3D" id="3.40.50.1820">
    <property type="entry name" value="alpha/beta hydrolase"/>
    <property type="match status" value="1"/>
</dbReference>
<evidence type="ECO:0000313" key="7">
    <source>
        <dbReference type="EMBL" id="KAF8470302.1"/>
    </source>
</evidence>
<keyword evidence="5" id="KW-0732">Signal</keyword>
<dbReference type="Pfam" id="PF01764">
    <property type="entry name" value="Lipase_3"/>
    <property type="match status" value="1"/>
</dbReference>
<feature type="domain" description="Fungal lipase-type" evidence="6">
    <location>
        <begin position="124"/>
        <end position="238"/>
    </location>
</feature>
<keyword evidence="7" id="KW-0378">Hydrolase</keyword>
<dbReference type="EMBL" id="WHVB01000026">
    <property type="protein sequence ID" value="KAF8470302.1"/>
    <property type="molecule type" value="Genomic_DNA"/>
</dbReference>
<evidence type="ECO:0000256" key="5">
    <source>
        <dbReference type="SAM" id="SignalP"/>
    </source>
</evidence>
<dbReference type="InterPro" id="IPR029058">
    <property type="entry name" value="AB_hydrolase_fold"/>
</dbReference>
<dbReference type="AlphaFoldDB" id="A0A9P5JY55"/>
<accession>A0A9P5JY55</accession>
<dbReference type="InterPro" id="IPR002921">
    <property type="entry name" value="Fungal_lipase-type"/>
</dbReference>
<dbReference type="GO" id="GO:0016787">
    <property type="term" value="F:hydrolase activity"/>
    <property type="evidence" value="ECO:0007669"/>
    <property type="project" value="UniProtKB-KW"/>
</dbReference>
<name>A0A9P5JY55_9AGAM</name>
<dbReference type="PANTHER" id="PTHR45856:SF25">
    <property type="entry name" value="FUNGAL LIPASE-LIKE DOMAIN-CONTAINING PROTEIN"/>
    <property type="match status" value="1"/>
</dbReference>
<comment type="catalytic activity">
    <reaction evidence="4">
        <text>a monoacylglycerol + H2O = glycerol + a fatty acid + H(+)</text>
        <dbReference type="Rhea" id="RHEA:15245"/>
        <dbReference type="ChEBI" id="CHEBI:15377"/>
        <dbReference type="ChEBI" id="CHEBI:15378"/>
        <dbReference type="ChEBI" id="CHEBI:17408"/>
        <dbReference type="ChEBI" id="CHEBI:17754"/>
        <dbReference type="ChEBI" id="CHEBI:28868"/>
    </reaction>
</comment>
<dbReference type="Proteomes" id="UP000759537">
    <property type="component" value="Unassembled WGS sequence"/>
</dbReference>
<comment type="caution">
    <text evidence="7">The sequence shown here is derived from an EMBL/GenBank/DDBJ whole genome shotgun (WGS) entry which is preliminary data.</text>
</comment>
<proteinExistence type="inferred from homology"/>
<organism evidence="7 8">
    <name type="scientific">Russula ochroleuca</name>
    <dbReference type="NCBI Taxonomy" id="152965"/>
    <lineage>
        <taxon>Eukaryota</taxon>
        <taxon>Fungi</taxon>
        <taxon>Dikarya</taxon>
        <taxon>Basidiomycota</taxon>
        <taxon>Agaricomycotina</taxon>
        <taxon>Agaricomycetes</taxon>
        <taxon>Russulales</taxon>
        <taxon>Russulaceae</taxon>
        <taxon>Russula</taxon>
    </lineage>
</organism>
<dbReference type="CDD" id="cd00519">
    <property type="entry name" value="Lipase_3"/>
    <property type="match status" value="1"/>
</dbReference>
<reference evidence="7" key="1">
    <citation type="submission" date="2019-10" db="EMBL/GenBank/DDBJ databases">
        <authorList>
            <consortium name="DOE Joint Genome Institute"/>
            <person name="Kuo A."/>
            <person name="Miyauchi S."/>
            <person name="Kiss E."/>
            <person name="Drula E."/>
            <person name="Kohler A."/>
            <person name="Sanchez-Garcia M."/>
            <person name="Andreopoulos B."/>
            <person name="Barry K.W."/>
            <person name="Bonito G."/>
            <person name="Buee M."/>
            <person name="Carver A."/>
            <person name="Chen C."/>
            <person name="Cichocki N."/>
            <person name="Clum A."/>
            <person name="Culley D."/>
            <person name="Crous P.W."/>
            <person name="Fauchery L."/>
            <person name="Girlanda M."/>
            <person name="Hayes R."/>
            <person name="Keri Z."/>
            <person name="LaButti K."/>
            <person name="Lipzen A."/>
            <person name="Lombard V."/>
            <person name="Magnuson J."/>
            <person name="Maillard F."/>
            <person name="Morin E."/>
            <person name="Murat C."/>
            <person name="Nolan M."/>
            <person name="Ohm R."/>
            <person name="Pangilinan J."/>
            <person name="Pereira M."/>
            <person name="Perotto S."/>
            <person name="Peter M."/>
            <person name="Riley R."/>
            <person name="Sitrit Y."/>
            <person name="Stielow B."/>
            <person name="Szollosi G."/>
            <person name="Zifcakova L."/>
            <person name="Stursova M."/>
            <person name="Spatafora J.W."/>
            <person name="Tedersoo L."/>
            <person name="Vaario L.-M."/>
            <person name="Yamada A."/>
            <person name="Yan M."/>
            <person name="Wang P."/>
            <person name="Xu J."/>
            <person name="Bruns T."/>
            <person name="Baldrian P."/>
            <person name="Vilgalys R."/>
            <person name="Henrissat B."/>
            <person name="Grigoriev I.V."/>
            <person name="Hibbett D."/>
            <person name="Nagy L.G."/>
            <person name="Martin F.M."/>
        </authorList>
    </citation>
    <scope>NUCLEOTIDE SEQUENCE</scope>
    <source>
        <strain evidence="7">Prilba</strain>
    </source>
</reference>
<comment type="similarity">
    <text evidence="2">Belongs to the AB hydrolase superfamily. Lipase family. Class 3 subfamily.</text>
</comment>
<sequence>MLSSILALVSVFQAATVASGQAITTLSSTQVESFKPYTLYTAAAYCTPSTTLSWSCGSNCAGNPTFQPYSSGGDGDAIQFWYTGWDPTLGSVIVAHQGTDPTQFLADLTDVNLVLGGLDPTLFPNISSSIQVHDGFADEQAKTAQTILAAVLTLLQQYNASSVVVTGHSLGAAIALLDSVYLQLHLPAGTRVSMVGYGMPRVGNPAFANYVDALNSSGSVPVTVTHINNKKDPVPIAVGISLGYAHPSGEIHIQDDGSTWDACPGQDNPSPLCIVGDEPTVAQGNILDHLGPYDGILVGGIVILGLCL</sequence>
<dbReference type="GO" id="GO:0006629">
    <property type="term" value="P:lipid metabolic process"/>
    <property type="evidence" value="ECO:0007669"/>
    <property type="project" value="InterPro"/>
</dbReference>
<gene>
    <name evidence="7" type="ORF">DFH94DRAFT_674936</name>
</gene>
<keyword evidence="1" id="KW-1015">Disulfide bond</keyword>
<feature type="signal peptide" evidence="5">
    <location>
        <begin position="1"/>
        <end position="20"/>
    </location>
</feature>
<protein>
    <submittedName>
        <fullName evidence="7">Alpha/Beta hydrolase protein</fullName>
    </submittedName>
</protein>
<reference evidence="7" key="2">
    <citation type="journal article" date="2020" name="Nat. Commun.">
        <title>Large-scale genome sequencing of mycorrhizal fungi provides insights into the early evolution of symbiotic traits.</title>
        <authorList>
            <person name="Miyauchi S."/>
            <person name="Kiss E."/>
            <person name="Kuo A."/>
            <person name="Drula E."/>
            <person name="Kohler A."/>
            <person name="Sanchez-Garcia M."/>
            <person name="Morin E."/>
            <person name="Andreopoulos B."/>
            <person name="Barry K.W."/>
            <person name="Bonito G."/>
            <person name="Buee M."/>
            <person name="Carver A."/>
            <person name="Chen C."/>
            <person name="Cichocki N."/>
            <person name="Clum A."/>
            <person name="Culley D."/>
            <person name="Crous P.W."/>
            <person name="Fauchery L."/>
            <person name="Girlanda M."/>
            <person name="Hayes R.D."/>
            <person name="Keri Z."/>
            <person name="LaButti K."/>
            <person name="Lipzen A."/>
            <person name="Lombard V."/>
            <person name="Magnuson J."/>
            <person name="Maillard F."/>
            <person name="Murat C."/>
            <person name="Nolan M."/>
            <person name="Ohm R.A."/>
            <person name="Pangilinan J."/>
            <person name="Pereira M.F."/>
            <person name="Perotto S."/>
            <person name="Peter M."/>
            <person name="Pfister S."/>
            <person name="Riley R."/>
            <person name="Sitrit Y."/>
            <person name="Stielow J.B."/>
            <person name="Szollosi G."/>
            <person name="Zifcakova L."/>
            <person name="Stursova M."/>
            <person name="Spatafora J.W."/>
            <person name="Tedersoo L."/>
            <person name="Vaario L.M."/>
            <person name="Yamada A."/>
            <person name="Yan M."/>
            <person name="Wang P."/>
            <person name="Xu J."/>
            <person name="Bruns T."/>
            <person name="Baldrian P."/>
            <person name="Vilgalys R."/>
            <person name="Dunand C."/>
            <person name="Henrissat B."/>
            <person name="Grigoriev I.V."/>
            <person name="Hibbett D."/>
            <person name="Nagy L.G."/>
            <person name="Martin F.M."/>
        </authorList>
    </citation>
    <scope>NUCLEOTIDE SEQUENCE</scope>
    <source>
        <strain evidence="7">Prilba</strain>
    </source>
</reference>
<evidence type="ECO:0000259" key="6">
    <source>
        <dbReference type="Pfam" id="PF01764"/>
    </source>
</evidence>
<feature type="chain" id="PRO_5040208373" evidence="5">
    <location>
        <begin position="21"/>
        <end position="308"/>
    </location>
</feature>
<keyword evidence="8" id="KW-1185">Reference proteome</keyword>
<comment type="catalytic activity">
    <reaction evidence="3">
        <text>a diacylglycerol + H2O = a monoacylglycerol + a fatty acid + H(+)</text>
        <dbReference type="Rhea" id="RHEA:32731"/>
        <dbReference type="ChEBI" id="CHEBI:15377"/>
        <dbReference type="ChEBI" id="CHEBI:15378"/>
        <dbReference type="ChEBI" id="CHEBI:17408"/>
        <dbReference type="ChEBI" id="CHEBI:18035"/>
        <dbReference type="ChEBI" id="CHEBI:28868"/>
    </reaction>
</comment>
<dbReference type="OrthoDB" id="426718at2759"/>
<evidence type="ECO:0000256" key="3">
    <source>
        <dbReference type="ARBA" id="ARBA00047591"/>
    </source>
</evidence>
<evidence type="ECO:0000256" key="4">
    <source>
        <dbReference type="ARBA" id="ARBA00048461"/>
    </source>
</evidence>
<dbReference type="PANTHER" id="PTHR45856">
    <property type="entry name" value="ALPHA/BETA-HYDROLASES SUPERFAMILY PROTEIN"/>
    <property type="match status" value="1"/>
</dbReference>
<evidence type="ECO:0000313" key="8">
    <source>
        <dbReference type="Proteomes" id="UP000759537"/>
    </source>
</evidence>
<dbReference type="SUPFAM" id="SSF53474">
    <property type="entry name" value="alpha/beta-Hydrolases"/>
    <property type="match status" value="1"/>
</dbReference>